<protein>
    <submittedName>
        <fullName evidence="1">Uncharacterized protein</fullName>
    </submittedName>
</protein>
<sequence length="149" mass="17289">MQNCHPIIQIQQLRRRSVWDGIAPPKRRDDDIFQRGQRLEHLEVALEVLLDRAGGKREAEVGVPGFVQRQLRALGVCEDFGGAERTGETFAHDPEIPYVLADFRRFLEKVVEGTELLVAYQHYWHDSEAIDLREPMELFGHKKQRAIYP</sequence>
<name>A0A9P3PYL0_LYOSH</name>
<dbReference type="AlphaFoldDB" id="A0A9P3PYL0"/>
<keyword evidence="2" id="KW-1185">Reference proteome</keyword>
<reference evidence="1" key="1">
    <citation type="submission" date="2022-07" db="EMBL/GenBank/DDBJ databases">
        <title>The genome of Lyophyllum shimeji provides insight into the initial evolution of ectomycorrhizal fungal genome.</title>
        <authorList>
            <person name="Kobayashi Y."/>
            <person name="Shibata T."/>
            <person name="Hirakawa H."/>
            <person name="Shigenobu S."/>
            <person name="Nishiyama T."/>
            <person name="Yamada A."/>
            <person name="Hasebe M."/>
            <person name="Kawaguchi M."/>
        </authorList>
    </citation>
    <scope>NUCLEOTIDE SEQUENCE</scope>
    <source>
        <strain evidence="1">AT787</strain>
    </source>
</reference>
<evidence type="ECO:0000313" key="2">
    <source>
        <dbReference type="Proteomes" id="UP001063166"/>
    </source>
</evidence>
<dbReference type="EMBL" id="BRPK01000023">
    <property type="protein sequence ID" value="GLB45457.1"/>
    <property type="molecule type" value="Genomic_DNA"/>
</dbReference>
<dbReference type="Proteomes" id="UP001063166">
    <property type="component" value="Unassembled WGS sequence"/>
</dbReference>
<organism evidence="1 2">
    <name type="scientific">Lyophyllum shimeji</name>
    <name type="common">Hon-shimeji</name>
    <name type="synonym">Tricholoma shimeji</name>
    <dbReference type="NCBI Taxonomy" id="47721"/>
    <lineage>
        <taxon>Eukaryota</taxon>
        <taxon>Fungi</taxon>
        <taxon>Dikarya</taxon>
        <taxon>Basidiomycota</taxon>
        <taxon>Agaricomycotina</taxon>
        <taxon>Agaricomycetes</taxon>
        <taxon>Agaricomycetidae</taxon>
        <taxon>Agaricales</taxon>
        <taxon>Tricholomatineae</taxon>
        <taxon>Lyophyllaceae</taxon>
        <taxon>Lyophyllum</taxon>
    </lineage>
</organism>
<proteinExistence type="predicted"/>
<comment type="caution">
    <text evidence="1">The sequence shown here is derived from an EMBL/GenBank/DDBJ whole genome shotgun (WGS) entry which is preliminary data.</text>
</comment>
<gene>
    <name evidence="1" type="ORF">LshimejAT787_2300170</name>
</gene>
<accession>A0A9P3PYL0</accession>
<evidence type="ECO:0000313" key="1">
    <source>
        <dbReference type="EMBL" id="GLB45457.1"/>
    </source>
</evidence>